<dbReference type="Proteomes" id="UP001285263">
    <property type="component" value="Unassembled WGS sequence"/>
</dbReference>
<dbReference type="EMBL" id="JAXCLA010000009">
    <property type="protein sequence ID" value="MDY0747805.1"/>
    <property type="molecule type" value="Genomic_DNA"/>
</dbReference>
<feature type="domain" description="Solute-binding protein family 3/N-terminal" evidence="2">
    <location>
        <begin position="1"/>
        <end position="227"/>
    </location>
</feature>
<comment type="caution">
    <text evidence="3">The sequence shown here is derived from an EMBL/GenBank/DDBJ whole genome shotgun (WGS) entry which is preliminary data.</text>
</comment>
<accession>A0ABU5DNA1</accession>
<dbReference type="InterPro" id="IPR001638">
    <property type="entry name" value="Solute-binding_3/MltF_N"/>
</dbReference>
<gene>
    <name evidence="3" type="ORF">SNE35_25105</name>
</gene>
<dbReference type="RefSeq" id="WP_320425777.1">
    <property type="nucleotide sequence ID" value="NZ_JAXCLA010000009.1"/>
</dbReference>
<protein>
    <submittedName>
        <fullName evidence="3">Transporter substrate-binding domain-containing protein</fullName>
    </submittedName>
</protein>
<evidence type="ECO:0000313" key="4">
    <source>
        <dbReference type="Proteomes" id="UP001285263"/>
    </source>
</evidence>
<sequence>MFAFSELAPWKLRGEAGTEEHGGVYTEIVRELARRVGRRLEIVDCPYKRCLRLMETGQADLAIGVIETRERDVYMKFLRTPHRSHSADRVFYVRAGDASRIRSYSDLYGLTIGVANGGVYFERFDSDARLTKEVAADNATNFQKLMLHRVDAVAIAEDQAAALRSEMHLESQLEPAQLHIPDLSTRSVAVSKRSKAMAMLPALEKAMHDMRSDGTLAALYDRHYYTRYGLNRRQVKVD</sequence>
<evidence type="ECO:0000313" key="3">
    <source>
        <dbReference type="EMBL" id="MDY0747805.1"/>
    </source>
</evidence>
<keyword evidence="4" id="KW-1185">Reference proteome</keyword>
<evidence type="ECO:0000259" key="2">
    <source>
        <dbReference type="SMART" id="SM00062"/>
    </source>
</evidence>
<dbReference type="PANTHER" id="PTHR35936">
    <property type="entry name" value="MEMBRANE-BOUND LYTIC MUREIN TRANSGLYCOSYLASE F"/>
    <property type="match status" value="1"/>
</dbReference>
<evidence type="ECO:0000256" key="1">
    <source>
        <dbReference type="ARBA" id="ARBA00022729"/>
    </source>
</evidence>
<dbReference type="PANTHER" id="PTHR35936:SF35">
    <property type="entry name" value="L-CYSTINE-BINDING PROTEIN TCYJ"/>
    <property type="match status" value="1"/>
</dbReference>
<dbReference type="SMART" id="SM00062">
    <property type="entry name" value="PBPb"/>
    <property type="match status" value="1"/>
</dbReference>
<dbReference type="SUPFAM" id="SSF53850">
    <property type="entry name" value="Periplasmic binding protein-like II"/>
    <property type="match status" value="1"/>
</dbReference>
<reference evidence="3 4" key="1">
    <citation type="submission" date="2023-11" db="EMBL/GenBank/DDBJ databases">
        <title>Paucibacter sp. nov., isolated from fresh soil in Korea.</title>
        <authorList>
            <person name="Le N.T.T."/>
        </authorList>
    </citation>
    <scope>NUCLEOTIDE SEQUENCE [LARGE SCALE GENOMIC DNA]</scope>
    <source>
        <strain evidence="3 4">R3-3</strain>
    </source>
</reference>
<keyword evidence="1" id="KW-0732">Signal</keyword>
<name>A0ABU5DNA1_9BURK</name>
<proteinExistence type="predicted"/>
<organism evidence="3 4">
    <name type="scientific">Roseateles agri</name>
    <dbReference type="NCBI Taxonomy" id="3098619"/>
    <lineage>
        <taxon>Bacteria</taxon>
        <taxon>Pseudomonadati</taxon>
        <taxon>Pseudomonadota</taxon>
        <taxon>Betaproteobacteria</taxon>
        <taxon>Burkholderiales</taxon>
        <taxon>Sphaerotilaceae</taxon>
        <taxon>Roseateles</taxon>
    </lineage>
</organism>
<dbReference type="Pfam" id="PF00497">
    <property type="entry name" value="SBP_bac_3"/>
    <property type="match status" value="1"/>
</dbReference>
<dbReference type="Gene3D" id="3.40.190.10">
    <property type="entry name" value="Periplasmic binding protein-like II"/>
    <property type="match status" value="2"/>
</dbReference>